<dbReference type="GO" id="GO:0009229">
    <property type="term" value="P:thiamine diphosphate biosynthetic process"/>
    <property type="evidence" value="ECO:0007669"/>
    <property type="project" value="UniProtKB-UniRule"/>
</dbReference>
<comment type="similarity">
    <text evidence="9 10">Belongs to the thiamine-phosphate synthase family.</text>
</comment>
<reference evidence="13 14" key="1">
    <citation type="journal article" date="2011" name="J. Bacteriol.">
        <title>Genome sequence of Helicobacter bizzozeronii strain CIII-1, an isolate from human gastric mucosa.</title>
        <authorList>
            <person name="Schott T."/>
            <person name="Rossi M."/>
            <person name="Hanninen M.L."/>
        </authorList>
    </citation>
    <scope>NUCLEOTIDE SEQUENCE [LARGE SCALE GENOMIC DNA]</scope>
    <source>
        <strain evidence="13 14">CIII-1</strain>
    </source>
</reference>
<dbReference type="HAMAP" id="MF_00097">
    <property type="entry name" value="TMP_synthase"/>
    <property type="match status" value="1"/>
</dbReference>
<accession>F8KSA6</accession>
<dbReference type="GO" id="GO:0009228">
    <property type="term" value="P:thiamine biosynthetic process"/>
    <property type="evidence" value="ECO:0007669"/>
    <property type="project" value="UniProtKB-KW"/>
</dbReference>
<comment type="cofactor">
    <cofactor evidence="9">
        <name>Mg(2+)</name>
        <dbReference type="ChEBI" id="CHEBI:18420"/>
    </cofactor>
    <text evidence="9">Binds 1 Mg(2+) ion per subunit.</text>
</comment>
<evidence type="ECO:0000256" key="3">
    <source>
        <dbReference type="ARBA" id="ARBA00022723"/>
    </source>
</evidence>
<feature type="domain" description="Thiamine phosphate synthase/TenI" evidence="12">
    <location>
        <begin position="8"/>
        <end position="184"/>
    </location>
</feature>
<feature type="binding site" evidence="9">
    <location>
        <begin position="134"/>
        <end position="136"/>
    </location>
    <ligand>
        <name>2-[(2R,5Z)-2-carboxy-4-methylthiazol-5(2H)-ylidene]ethyl phosphate</name>
        <dbReference type="ChEBI" id="CHEBI:62899"/>
    </ligand>
</feature>
<comment type="pathway">
    <text evidence="1 9 11">Cofactor biosynthesis; thiamine diphosphate biosynthesis; thiamine phosphate from 4-amino-2-methyl-5-diphosphomethylpyrimidine and 4-methyl-5-(2-phosphoethyl)-thiazole: step 1/1.</text>
</comment>
<keyword evidence="2 9" id="KW-0808">Transferase</keyword>
<evidence type="ECO:0000256" key="10">
    <source>
        <dbReference type="RuleBase" id="RU003826"/>
    </source>
</evidence>
<organism evidence="13 14">
    <name type="scientific">Helicobacter bizzozeronii (strain CIII-1)</name>
    <dbReference type="NCBI Taxonomy" id="1002804"/>
    <lineage>
        <taxon>Bacteria</taxon>
        <taxon>Pseudomonadati</taxon>
        <taxon>Campylobacterota</taxon>
        <taxon>Epsilonproteobacteria</taxon>
        <taxon>Campylobacterales</taxon>
        <taxon>Helicobacteraceae</taxon>
        <taxon>Helicobacter</taxon>
    </lineage>
</organism>
<dbReference type="KEGG" id="hbi:HBZC1_06850"/>
<keyword evidence="5 9" id="KW-0784">Thiamine biosynthesis</keyword>
<dbReference type="UniPathway" id="UPA00060">
    <property type="reaction ID" value="UER00141"/>
</dbReference>
<evidence type="ECO:0000259" key="12">
    <source>
        <dbReference type="Pfam" id="PF02581"/>
    </source>
</evidence>
<comment type="function">
    <text evidence="9">Condenses 4-methyl-5-(beta-hydroxyethyl)thiazole monophosphate (THZ-P) and 2-methyl-4-amino-5-hydroxymethyl pyrimidine pyrophosphate (HMP-PP) to form thiamine monophosphate (TMP).</text>
</comment>
<feature type="binding site" evidence="9">
    <location>
        <begin position="182"/>
        <end position="183"/>
    </location>
    <ligand>
        <name>2-[(2R,5Z)-2-carboxy-4-methylthiazol-5(2H)-ylidene]ethyl phosphate</name>
        <dbReference type="ChEBI" id="CHEBI:62899"/>
    </ligand>
</feature>
<evidence type="ECO:0000313" key="13">
    <source>
        <dbReference type="EMBL" id="CCB79671.1"/>
    </source>
</evidence>
<dbReference type="InterPro" id="IPR022998">
    <property type="entry name" value="ThiamineP_synth_TenI"/>
</dbReference>
<dbReference type="GO" id="GO:0004789">
    <property type="term" value="F:thiamine-phosphate diphosphorylase activity"/>
    <property type="evidence" value="ECO:0007669"/>
    <property type="project" value="UniProtKB-UniRule"/>
</dbReference>
<dbReference type="eggNOG" id="COG0352">
    <property type="taxonomic scope" value="Bacteria"/>
</dbReference>
<dbReference type="STRING" id="1002804.HBZC1_06850"/>
<protein>
    <recommendedName>
        <fullName evidence="9">Thiamine-phosphate synthase</fullName>
        <shortName evidence="9">TP synthase</shortName>
        <shortName evidence="9">TPS</shortName>
        <ecNumber evidence="9">2.5.1.3</ecNumber>
    </recommendedName>
    <alternativeName>
        <fullName evidence="9">Thiamine-phosphate pyrophosphorylase</fullName>
        <shortName evidence="9">TMP pyrophosphorylase</shortName>
        <shortName evidence="9">TMP-PPase</shortName>
    </alternativeName>
</protein>
<dbReference type="InterPro" id="IPR034291">
    <property type="entry name" value="TMP_synthase"/>
</dbReference>
<keyword evidence="14" id="KW-1185">Reference proteome</keyword>
<evidence type="ECO:0000256" key="4">
    <source>
        <dbReference type="ARBA" id="ARBA00022842"/>
    </source>
</evidence>
<feature type="binding site" evidence="9">
    <location>
        <position position="107"/>
    </location>
    <ligand>
        <name>4-amino-2-methyl-5-(diphosphooxymethyl)pyrimidine</name>
        <dbReference type="ChEBI" id="CHEBI:57841"/>
    </ligand>
</feature>
<evidence type="ECO:0000256" key="5">
    <source>
        <dbReference type="ARBA" id="ARBA00022977"/>
    </source>
</evidence>
<dbReference type="Gene3D" id="3.20.20.70">
    <property type="entry name" value="Aldolase class I"/>
    <property type="match status" value="1"/>
</dbReference>
<comment type="catalytic activity">
    <reaction evidence="6 9 10">
        <text>4-methyl-5-(2-phosphooxyethyl)-thiazole + 4-amino-2-methyl-5-(diphosphooxymethyl)pyrimidine + H(+) = thiamine phosphate + diphosphate</text>
        <dbReference type="Rhea" id="RHEA:22328"/>
        <dbReference type="ChEBI" id="CHEBI:15378"/>
        <dbReference type="ChEBI" id="CHEBI:33019"/>
        <dbReference type="ChEBI" id="CHEBI:37575"/>
        <dbReference type="ChEBI" id="CHEBI:57841"/>
        <dbReference type="ChEBI" id="CHEBI:58296"/>
        <dbReference type="EC" id="2.5.1.3"/>
    </reaction>
</comment>
<dbReference type="NCBIfam" id="TIGR00693">
    <property type="entry name" value="thiE"/>
    <property type="match status" value="1"/>
</dbReference>
<feature type="binding site" evidence="9">
    <location>
        <position position="71"/>
    </location>
    <ligand>
        <name>Mg(2+)</name>
        <dbReference type="ChEBI" id="CHEBI:18420"/>
    </ligand>
</feature>
<comment type="catalytic activity">
    <reaction evidence="7 9 10">
        <text>2-(2-carboxy-4-methylthiazol-5-yl)ethyl phosphate + 4-amino-2-methyl-5-(diphosphooxymethyl)pyrimidine + 2 H(+) = thiamine phosphate + CO2 + diphosphate</text>
        <dbReference type="Rhea" id="RHEA:47848"/>
        <dbReference type="ChEBI" id="CHEBI:15378"/>
        <dbReference type="ChEBI" id="CHEBI:16526"/>
        <dbReference type="ChEBI" id="CHEBI:33019"/>
        <dbReference type="ChEBI" id="CHEBI:37575"/>
        <dbReference type="ChEBI" id="CHEBI:57841"/>
        <dbReference type="ChEBI" id="CHEBI:62890"/>
        <dbReference type="EC" id="2.5.1.3"/>
    </reaction>
</comment>
<feature type="binding site" evidence="9">
    <location>
        <position position="164"/>
    </location>
    <ligand>
        <name>2-[(2R,5Z)-2-carboxy-4-methylthiazol-5(2H)-ylidene]ethyl phosphate</name>
        <dbReference type="ChEBI" id="CHEBI:62899"/>
    </ligand>
</feature>
<dbReference type="SUPFAM" id="SSF51391">
    <property type="entry name" value="Thiamin phosphate synthase"/>
    <property type="match status" value="1"/>
</dbReference>
<dbReference type="AlphaFoldDB" id="F8KSA6"/>
<dbReference type="GO" id="GO:0000287">
    <property type="term" value="F:magnesium ion binding"/>
    <property type="evidence" value="ECO:0007669"/>
    <property type="project" value="UniProtKB-UniRule"/>
</dbReference>
<comment type="catalytic activity">
    <reaction evidence="8 9 10">
        <text>2-[(2R,5Z)-2-carboxy-4-methylthiazol-5(2H)-ylidene]ethyl phosphate + 4-amino-2-methyl-5-(diphosphooxymethyl)pyrimidine + 2 H(+) = thiamine phosphate + CO2 + diphosphate</text>
        <dbReference type="Rhea" id="RHEA:47844"/>
        <dbReference type="ChEBI" id="CHEBI:15378"/>
        <dbReference type="ChEBI" id="CHEBI:16526"/>
        <dbReference type="ChEBI" id="CHEBI:33019"/>
        <dbReference type="ChEBI" id="CHEBI:37575"/>
        <dbReference type="ChEBI" id="CHEBI:57841"/>
        <dbReference type="ChEBI" id="CHEBI:62899"/>
        <dbReference type="EC" id="2.5.1.3"/>
    </reaction>
</comment>
<dbReference type="PANTHER" id="PTHR20857">
    <property type="entry name" value="THIAMINE-PHOSPHATE PYROPHOSPHORYLASE"/>
    <property type="match status" value="1"/>
</dbReference>
<evidence type="ECO:0000256" key="7">
    <source>
        <dbReference type="ARBA" id="ARBA00047851"/>
    </source>
</evidence>
<feature type="binding site" evidence="9">
    <location>
        <begin position="38"/>
        <end position="42"/>
    </location>
    <ligand>
        <name>4-amino-2-methyl-5-(diphosphooxymethyl)pyrimidine</name>
        <dbReference type="ChEBI" id="CHEBI:57841"/>
    </ligand>
</feature>
<dbReference type="Pfam" id="PF02581">
    <property type="entry name" value="TMP-TENI"/>
    <property type="match status" value="1"/>
</dbReference>
<name>F8KSA6_HELBC</name>
<keyword evidence="3 9" id="KW-0479">Metal-binding</keyword>
<dbReference type="Proteomes" id="UP000008387">
    <property type="component" value="Chromosome"/>
</dbReference>
<feature type="binding site" evidence="9">
    <location>
        <position position="137"/>
    </location>
    <ligand>
        <name>4-amino-2-methyl-5-(diphosphooxymethyl)pyrimidine</name>
        <dbReference type="ChEBI" id="CHEBI:57841"/>
    </ligand>
</feature>
<evidence type="ECO:0000256" key="2">
    <source>
        <dbReference type="ARBA" id="ARBA00022679"/>
    </source>
</evidence>
<proteinExistence type="inferred from homology"/>
<dbReference type="EC" id="2.5.1.3" evidence="9"/>
<evidence type="ECO:0000256" key="8">
    <source>
        <dbReference type="ARBA" id="ARBA00047883"/>
    </source>
</evidence>
<dbReference type="GO" id="GO:0005737">
    <property type="term" value="C:cytoplasm"/>
    <property type="evidence" value="ECO:0007669"/>
    <property type="project" value="TreeGrafter"/>
</dbReference>
<keyword evidence="4 9" id="KW-0460">Magnesium</keyword>
<dbReference type="RefSeq" id="WP_013890137.1">
    <property type="nucleotide sequence ID" value="NC_015674.1"/>
</dbReference>
<dbReference type="InterPro" id="IPR036206">
    <property type="entry name" value="ThiamineP_synth_sf"/>
</dbReference>
<dbReference type="EMBL" id="FR871757">
    <property type="protein sequence ID" value="CCB79671.1"/>
    <property type="molecule type" value="Genomic_DNA"/>
</dbReference>
<sequence length="209" mass="22747">MGIELKGLYALSDELLTPYDQLPHMLSLAIQGGVKIFQFRDKSHSDSELLSLAKDLAKICQKHSVGFVINDRLDLALKCHAWGLHVGSDDVPLAQARRLFKGHLGVSCYGNLDQALQAQQARASYAAFGACFPSSTKPNAPCIPLDTLQHAKAHLNIPICAIGGINPQNAPQLKNADMIAVISSLWSGDIVQNARKLLNCWQDKTSNLH</sequence>
<evidence type="ECO:0000313" key="14">
    <source>
        <dbReference type="Proteomes" id="UP000008387"/>
    </source>
</evidence>
<dbReference type="PANTHER" id="PTHR20857:SF15">
    <property type="entry name" value="THIAMINE-PHOSPHATE SYNTHASE"/>
    <property type="match status" value="1"/>
</dbReference>
<evidence type="ECO:0000256" key="11">
    <source>
        <dbReference type="RuleBase" id="RU004253"/>
    </source>
</evidence>
<evidence type="ECO:0000256" key="6">
    <source>
        <dbReference type="ARBA" id="ARBA00047334"/>
    </source>
</evidence>
<evidence type="ECO:0000256" key="1">
    <source>
        <dbReference type="ARBA" id="ARBA00005165"/>
    </source>
</evidence>
<feature type="binding site" evidence="9">
    <location>
        <position position="90"/>
    </location>
    <ligand>
        <name>Mg(2+)</name>
        <dbReference type="ChEBI" id="CHEBI:18420"/>
    </ligand>
</feature>
<feature type="binding site" evidence="9">
    <location>
        <position position="70"/>
    </location>
    <ligand>
        <name>4-amino-2-methyl-5-(diphosphooxymethyl)pyrimidine</name>
        <dbReference type="ChEBI" id="CHEBI:57841"/>
    </ligand>
</feature>
<dbReference type="CDD" id="cd00564">
    <property type="entry name" value="TMP_TenI"/>
    <property type="match status" value="1"/>
</dbReference>
<dbReference type="HOGENOM" id="CLU_018272_3_1_7"/>
<dbReference type="InterPro" id="IPR013785">
    <property type="entry name" value="Aldolase_TIM"/>
</dbReference>
<gene>
    <name evidence="9" type="primary">thiE</name>
    <name evidence="13" type="ordered locus">HBZC1_06850</name>
</gene>
<evidence type="ECO:0000256" key="9">
    <source>
        <dbReference type="HAMAP-Rule" id="MF_00097"/>
    </source>
</evidence>